<name>A0A9P7Z2G4_9HELO</name>
<proteinExistence type="predicted"/>
<comment type="caution">
    <text evidence="3">The sequence shown here is derived from an EMBL/GenBank/DDBJ whole genome shotgun (WGS) entry which is preliminary data.</text>
</comment>
<evidence type="ECO:0008006" key="5">
    <source>
        <dbReference type="Google" id="ProtNLM"/>
    </source>
</evidence>
<dbReference type="AlphaFoldDB" id="A0A9P7Z2G4"/>
<dbReference type="Proteomes" id="UP000887226">
    <property type="component" value="Unassembled WGS sequence"/>
</dbReference>
<feature type="compositionally biased region" description="Pro residues" evidence="1">
    <location>
        <begin position="145"/>
        <end position="156"/>
    </location>
</feature>
<keyword evidence="2" id="KW-0472">Membrane</keyword>
<evidence type="ECO:0000256" key="2">
    <source>
        <dbReference type="SAM" id="Phobius"/>
    </source>
</evidence>
<evidence type="ECO:0000256" key="1">
    <source>
        <dbReference type="SAM" id="MobiDB-lite"/>
    </source>
</evidence>
<evidence type="ECO:0000313" key="4">
    <source>
        <dbReference type="Proteomes" id="UP000887226"/>
    </source>
</evidence>
<accession>A0A9P7Z2G4</accession>
<feature type="compositionally biased region" description="Polar residues" evidence="1">
    <location>
        <begin position="130"/>
        <end position="142"/>
    </location>
</feature>
<feature type="transmembrane region" description="Helical" evidence="2">
    <location>
        <begin position="86"/>
        <end position="106"/>
    </location>
</feature>
<dbReference type="EMBL" id="MU253932">
    <property type="protein sequence ID" value="KAG9244056.1"/>
    <property type="molecule type" value="Genomic_DNA"/>
</dbReference>
<feature type="region of interest" description="Disordered" evidence="1">
    <location>
        <begin position="130"/>
        <end position="156"/>
    </location>
</feature>
<organism evidence="3 4">
    <name type="scientific">Calycina marina</name>
    <dbReference type="NCBI Taxonomy" id="1763456"/>
    <lineage>
        <taxon>Eukaryota</taxon>
        <taxon>Fungi</taxon>
        <taxon>Dikarya</taxon>
        <taxon>Ascomycota</taxon>
        <taxon>Pezizomycotina</taxon>
        <taxon>Leotiomycetes</taxon>
        <taxon>Helotiales</taxon>
        <taxon>Pezizellaceae</taxon>
        <taxon>Calycina</taxon>
    </lineage>
</organism>
<keyword evidence="2" id="KW-0812">Transmembrane</keyword>
<sequence>MKQCYVVASNAGWNKSWVVQSNMFVIIDEIDISSTELRTTCQGRQHLLFIWHLVSKERNMTHKRRTFLSSVLSEKHRSIPGTMSRIRNLIAILASVIAVYIAVLTAQRIDHSSSSHEFYDEFFPSTRATGSTSERFGTGTQQHHPSPPFPHPSIIN</sequence>
<gene>
    <name evidence="3" type="ORF">BJ878DRAFT_87627</name>
</gene>
<protein>
    <recommendedName>
        <fullName evidence="5">Transmembrane protein</fullName>
    </recommendedName>
</protein>
<keyword evidence="2" id="KW-1133">Transmembrane helix</keyword>
<keyword evidence="4" id="KW-1185">Reference proteome</keyword>
<reference evidence="3" key="1">
    <citation type="journal article" date="2021" name="IMA Fungus">
        <title>Genomic characterization of three marine fungi, including Emericellopsis atlantica sp. nov. with signatures of a generalist lifestyle and marine biomass degradation.</title>
        <authorList>
            <person name="Hagestad O.C."/>
            <person name="Hou L."/>
            <person name="Andersen J.H."/>
            <person name="Hansen E.H."/>
            <person name="Altermark B."/>
            <person name="Li C."/>
            <person name="Kuhnert E."/>
            <person name="Cox R.J."/>
            <person name="Crous P.W."/>
            <person name="Spatafora J.W."/>
            <person name="Lail K."/>
            <person name="Amirebrahimi M."/>
            <person name="Lipzen A."/>
            <person name="Pangilinan J."/>
            <person name="Andreopoulos W."/>
            <person name="Hayes R.D."/>
            <person name="Ng V."/>
            <person name="Grigoriev I.V."/>
            <person name="Jackson S.A."/>
            <person name="Sutton T.D.S."/>
            <person name="Dobson A.D.W."/>
            <person name="Rama T."/>
        </authorList>
    </citation>
    <scope>NUCLEOTIDE SEQUENCE</scope>
    <source>
        <strain evidence="3">TRa3180A</strain>
    </source>
</reference>
<evidence type="ECO:0000313" key="3">
    <source>
        <dbReference type="EMBL" id="KAG9244056.1"/>
    </source>
</evidence>